<sequence>MAVAIFSHQVNSLIEGCLKPWASGVIPSSSCGLSPSDINAVISEKVAHFLACAGAGLFPHLKGPVLKVLTECTPDTLKGLGLSDIKAVKLCDFVVNVDGR</sequence>
<dbReference type="EMBL" id="SRRH01000913">
    <property type="protein sequence ID" value="KAG6284252.1"/>
    <property type="molecule type" value="Genomic_DNA"/>
</dbReference>
<accession>A0A9P7QBU6</accession>
<evidence type="ECO:0000313" key="1">
    <source>
        <dbReference type="EMBL" id="KAG6284252.1"/>
    </source>
</evidence>
<protein>
    <submittedName>
        <fullName evidence="1">Uncharacterized protein</fullName>
    </submittedName>
</protein>
<comment type="caution">
    <text evidence="1">The sequence shown here is derived from an EMBL/GenBank/DDBJ whole genome shotgun (WGS) entry which is preliminary data.</text>
</comment>
<reference evidence="1 2" key="1">
    <citation type="journal article" date="2020" name="bioRxiv">
        <title>Whole genome comparisons of ergot fungi reveals the divergence and evolution of species within the genus Claviceps are the result of varying mechanisms driving genome evolution and host range expansion.</title>
        <authorList>
            <person name="Wyka S.A."/>
            <person name="Mondo S.J."/>
            <person name="Liu M."/>
            <person name="Dettman J."/>
            <person name="Nalam V."/>
            <person name="Broders K.D."/>
        </authorList>
    </citation>
    <scope>NUCLEOTIDE SEQUENCE [LARGE SCALE GENOMIC DNA]</scope>
    <source>
        <strain evidence="1 2">Clav52</strain>
    </source>
</reference>
<dbReference type="Proteomes" id="UP000707071">
    <property type="component" value="Unassembled WGS sequence"/>
</dbReference>
<proteinExistence type="predicted"/>
<dbReference type="AlphaFoldDB" id="A0A9P7QBU6"/>
<evidence type="ECO:0000313" key="2">
    <source>
        <dbReference type="Proteomes" id="UP000707071"/>
    </source>
</evidence>
<organism evidence="1 2">
    <name type="scientific">Claviceps aff. purpurea</name>
    <dbReference type="NCBI Taxonomy" id="1967640"/>
    <lineage>
        <taxon>Eukaryota</taxon>
        <taxon>Fungi</taxon>
        <taxon>Dikarya</taxon>
        <taxon>Ascomycota</taxon>
        <taxon>Pezizomycotina</taxon>
        <taxon>Sordariomycetes</taxon>
        <taxon>Hypocreomycetidae</taxon>
        <taxon>Hypocreales</taxon>
        <taxon>Clavicipitaceae</taxon>
        <taxon>Claviceps</taxon>
    </lineage>
</organism>
<name>A0A9P7QBU6_9HYPO</name>
<keyword evidence="2" id="KW-1185">Reference proteome</keyword>
<gene>
    <name evidence="1" type="ORF">E4U09_008100</name>
</gene>